<dbReference type="GeneID" id="25274212"/>
<reference evidence="1" key="2">
    <citation type="submission" date="2013-10" db="EMBL/GenBank/DDBJ databases">
        <authorList>
            <person name="Aslett M."/>
        </authorList>
    </citation>
    <scope>NUCLEOTIDE SEQUENCE</scope>
    <source>
        <strain evidence="1">Houghton</strain>
    </source>
</reference>
<dbReference type="RefSeq" id="XP_013252465.1">
    <property type="nucleotide sequence ID" value="XM_013397011.1"/>
</dbReference>
<reference evidence="1" key="1">
    <citation type="submission" date="2013-10" db="EMBL/GenBank/DDBJ databases">
        <title>Genomic analysis of the causative agents of coccidiosis in chickens.</title>
        <authorList>
            <person name="Reid A.J."/>
            <person name="Blake D."/>
            <person name="Billington K."/>
            <person name="Browne H."/>
            <person name="Dunn M."/>
            <person name="Hung S."/>
            <person name="Kawahara F."/>
            <person name="Miranda-Saavedra D."/>
            <person name="Mourier T."/>
            <person name="Nagra H."/>
            <person name="Otto T.D."/>
            <person name="Rawlings N."/>
            <person name="Sanchez A."/>
            <person name="Sanders M."/>
            <person name="Subramaniam C."/>
            <person name="Tay Y."/>
            <person name="Dear P."/>
            <person name="Doerig C."/>
            <person name="Gruber A."/>
            <person name="Parkinson J."/>
            <person name="Shirley M."/>
            <person name="Wan K.L."/>
            <person name="Berriman M."/>
            <person name="Tomley F."/>
            <person name="Pain A."/>
        </authorList>
    </citation>
    <scope>NUCLEOTIDE SEQUENCE</scope>
    <source>
        <strain evidence="1">Houghton</strain>
    </source>
</reference>
<feature type="non-terminal residue" evidence="1">
    <location>
        <position position="1"/>
    </location>
</feature>
<dbReference type="AlphaFoldDB" id="U6JTE0"/>
<keyword evidence="2" id="KW-1185">Reference proteome</keyword>
<name>U6JTE0_EIMAC</name>
<gene>
    <name evidence="1" type="ORF">EAH_00061420</name>
</gene>
<sequence length="439" mass="47049">VLQPLQQRTLELLHLLELHHLPALLCNLASVHAGSAAAAAAAGAAEGGGAAAAGAAAAAEDKEEQHNLKGDSHNWLLLIDGAATQAALLCAESSAGPTTLLREELLRRVPEVGKSWEGLGKLLHLQHKYRSVQQQHQHKQQQQQQHISSRRVRCPQLLQASLAAAEEQLGCMYTPTQLPLVALTLALLAPDDVALVGCLLLSRQLTAALPSLPCSSICNWAYAAALCLFQMMREEGVEKTLRQQQLLLRQLDTAVLLLSRVQQRLSLQQRETLKEICFFLCCLTGADADSAVAAAAAKTAAAAAAISAETRAFAAAATLAQPEGPLPLGPPSLDYTLLEVKPVLSRKLLVAEEATGEVALHHVGVREVYVHLQQQQQQQQQQREQQQRSHRELAEVLPGILLLDKGPQLTAAESFSLACITSFSAAASPQLQHRLVAVG</sequence>
<dbReference type="Proteomes" id="UP000018050">
    <property type="component" value="Unassembled WGS sequence"/>
</dbReference>
<dbReference type="VEuPathDB" id="ToxoDB:EAH_00061420"/>
<evidence type="ECO:0000313" key="2">
    <source>
        <dbReference type="Proteomes" id="UP000018050"/>
    </source>
</evidence>
<accession>U6JTE0</accession>
<dbReference type="EMBL" id="HG670560">
    <property type="protein sequence ID" value="CDJ26788.1"/>
    <property type="molecule type" value="Genomic_DNA"/>
</dbReference>
<dbReference type="OMA" id="SSICNWA"/>
<protein>
    <submittedName>
        <fullName evidence="1">Uncharacterized protein</fullName>
    </submittedName>
</protein>
<organism evidence="1 2">
    <name type="scientific">Eimeria acervulina</name>
    <name type="common">Coccidian parasite</name>
    <dbReference type="NCBI Taxonomy" id="5801"/>
    <lineage>
        <taxon>Eukaryota</taxon>
        <taxon>Sar</taxon>
        <taxon>Alveolata</taxon>
        <taxon>Apicomplexa</taxon>
        <taxon>Conoidasida</taxon>
        <taxon>Coccidia</taxon>
        <taxon>Eucoccidiorida</taxon>
        <taxon>Eimeriorina</taxon>
        <taxon>Eimeriidae</taxon>
        <taxon>Eimeria</taxon>
    </lineage>
</organism>
<proteinExistence type="predicted"/>
<dbReference type="OrthoDB" id="349171at2759"/>
<evidence type="ECO:0000313" key="1">
    <source>
        <dbReference type="EMBL" id="CDJ26788.1"/>
    </source>
</evidence>